<comment type="caution">
    <text evidence="1">The sequence shown here is derived from an EMBL/GenBank/DDBJ whole genome shotgun (WGS) entry which is preliminary data.</text>
</comment>
<evidence type="ECO:0000313" key="1">
    <source>
        <dbReference type="EMBL" id="GFY13876.1"/>
    </source>
</evidence>
<reference evidence="1" key="1">
    <citation type="submission" date="2020-08" db="EMBL/GenBank/DDBJ databases">
        <title>Multicomponent nature underlies the extraordinary mechanical properties of spider dragline silk.</title>
        <authorList>
            <person name="Kono N."/>
            <person name="Nakamura H."/>
            <person name="Mori M."/>
            <person name="Yoshida Y."/>
            <person name="Ohtoshi R."/>
            <person name="Malay A.D."/>
            <person name="Moran D.A.P."/>
            <person name="Tomita M."/>
            <person name="Numata K."/>
            <person name="Arakawa K."/>
        </authorList>
    </citation>
    <scope>NUCLEOTIDE SEQUENCE</scope>
</reference>
<dbReference type="AlphaFoldDB" id="A0A8X6SKH8"/>
<dbReference type="Proteomes" id="UP000887159">
    <property type="component" value="Unassembled WGS sequence"/>
</dbReference>
<proteinExistence type="predicted"/>
<evidence type="ECO:0000313" key="2">
    <source>
        <dbReference type="Proteomes" id="UP000887159"/>
    </source>
</evidence>
<protein>
    <submittedName>
        <fullName evidence="1">Uncharacterized protein</fullName>
    </submittedName>
</protein>
<dbReference type="EMBL" id="BMAU01021324">
    <property type="protein sequence ID" value="GFY13876.1"/>
    <property type="molecule type" value="Genomic_DNA"/>
</dbReference>
<keyword evidence="2" id="KW-1185">Reference proteome</keyword>
<name>A0A8X6SKH8_TRICX</name>
<gene>
    <name evidence="1" type="ORF">TNCV_986481</name>
</gene>
<sequence length="96" mass="10584">MALGGSLPQINLGVQGVTQGWSSQVEAKLRLANEGKSGSTTTDISIRTAVAHRSSQQKAKTERLSKQMLQNLSRHYQLSTVWSTNLCPTKPFTDYY</sequence>
<accession>A0A8X6SKH8</accession>
<organism evidence="1 2">
    <name type="scientific">Trichonephila clavipes</name>
    <name type="common">Golden silk orbweaver</name>
    <name type="synonym">Nephila clavipes</name>
    <dbReference type="NCBI Taxonomy" id="2585209"/>
    <lineage>
        <taxon>Eukaryota</taxon>
        <taxon>Metazoa</taxon>
        <taxon>Ecdysozoa</taxon>
        <taxon>Arthropoda</taxon>
        <taxon>Chelicerata</taxon>
        <taxon>Arachnida</taxon>
        <taxon>Araneae</taxon>
        <taxon>Araneomorphae</taxon>
        <taxon>Entelegynae</taxon>
        <taxon>Araneoidea</taxon>
        <taxon>Nephilidae</taxon>
        <taxon>Trichonephila</taxon>
    </lineage>
</organism>